<dbReference type="Gene3D" id="3.40.390.10">
    <property type="entry name" value="Collagenase (Catalytic Domain)"/>
    <property type="match status" value="1"/>
</dbReference>
<dbReference type="PROSITE" id="PS51885">
    <property type="entry name" value="NEPRILYSIN"/>
    <property type="match status" value="1"/>
</dbReference>
<dbReference type="InterPro" id="IPR000718">
    <property type="entry name" value="Peptidase_M13"/>
</dbReference>
<organism evidence="1 2">
    <name type="scientific">Haemaphysalis longicornis</name>
    <name type="common">Bush tick</name>
    <dbReference type="NCBI Taxonomy" id="44386"/>
    <lineage>
        <taxon>Eukaryota</taxon>
        <taxon>Metazoa</taxon>
        <taxon>Ecdysozoa</taxon>
        <taxon>Arthropoda</taxon>
        <taxon>Chelicerata</taxon>
        <taxon>Arachnida</taxon>
        <taxon>Acari</taxon>
        <taxon>Parasitiformes</taxon>
        <taxon>Ixodida</taxon>
        <taxon>Ixodoidea</taxon>
        <taxon>Ixodidae</taxon>
        <taxon>Haemaphysalinae</taxon>
        <taxon>Haemaphysalis</taxon>
    </lineage>
</organism>
<gene>
    <name evidence="1" type="ORF">HPB48_022403</name>
</gene>
<dbReference type="EMBL" id="JABSTR010000006">
    <property type="protein sequence ID" value="KAH9372719.1"/>
    <property type="molecule type" value="Genomic_DNA"/>
</dbReference>
<keyword evidence="2" id="KW-1185">Reference proteome</keyword>
<dbReference type="OrthoDB" id="7925137at2759"/>
<protein>
    <recommendedName>
        <fullName evidence="3">Peptidase M13 N-terminal domain-containing protein</fullName>
    </recommendedName>
</protein>
<dbReference type="SUPFAM" id="SSF55486">
    <property type="entry name" value="Metalloproteases ('zincins'), catalytic domain"/>
    <property type="match status" value="1"/>
</dbReference>
<dbReference type="InterPro" id="IPR024079">
    <property type="entry name" value="MetalloPept_cat_dom_sf"/>
</dbReference>
<reference evidence="1 2" key="1">
    <citation type="journal article" date="2020" name="Cell">
        <title>Large-Scale Comparative Analyses of Tick Genomes Elucidate Their Genetic Diversity and Vector Capacities.</title>
        <authorList>
            <consortium name="Tick Genome and Microbiome Consortium (TIGMIC)"/>
            <person name="Jia N."/>
            <person name="Wang J."/>
            <person name="Shi W."/>
            <person name="Du L."/>
            <person name="Sun Y."/>
            <person name="Zhan W."/>
            <person name="Jiang J.F."/>
            <person name="Wang Q."/>
            <person name="Zhang B."/>
            <person name="Ji P."/>
            <person name="Bell-Sakyi L."/>
            <person name="Cui X.M."/>
            <person name="Yuan T.T."/>
            <person name="Jiang B.G."/>
            <person name="Yang W.F."/>
            <person name="Lam T.T."/>
            <person name="Chang Q.C."/>
            <person name="Ding S.J."/>
            <person name="Wang X.J."/>
            <person name="Zhu J.G."/>
            <person name="Ruan X.D."/>
            <person name="Zhao L."/>
            <person name="Wei J.T."/>
            <person name="Ye R.Z."/>
            <person name="Que T.C."/>
            <person name="Du C.H."/>
            <person name="Zhou Y.H."/>
            <person name="Cheng J.X."/>
            <person name="Dai P.F."/>
            <person name="Guo W.B."/>
            <person name="Han X.H."/>
            <person name="Huang E.J."/>
            <person name="Li L.F."/>
            <person name="Wei W."/>
            <person name="Gao Y.C."/>
            <person name="Liu J.Z."/>
            <person name="Shao H.Z."/>
            <person name="Wang X."/>
            <person name="Wang C.C."/>
            <person name="Yang T.C."/>
            <person name="Huo Q.B."/>
            <person name="Li W."/>
            <person name="Chen H.Y."/>
            <person name="Chen S.E."/>
            <person name="Zhou L.G."/>
            <person name="Ni X.B."/>
            <person name="Tian J.H."/>
            <person name="Sheng Y."/>
            <person name="Liu T."/>
            <person name="Pan Y.S."/>
            <person name="Xia L.Y."/>
            <person name="Li J."/>
            <person name="Zhao F."/>
            <person name="Cao W.C."/>
        </authorList>
    </citation>
    <scope>NUCLEOTIDE SEQUENCE [LARGE SCALE GENOMIC DNA]</scope>
    <source>
        <strain evidence="1">HaeL-2018</strain>
    </source>
</reference>
<dbReference type="VEuPathDB" id="VectorBase:HLOH_053674"/>
<dbReference type="AlphaFoldDB" id="A0A9J6GD43"/>
<dbReference type="GO" id="GO:0006508">
    <property type="term" value="P:proteolysis"/>
    <property type="evidence" value="ECO:0007669"/>
    <property type="project" value="InterPro"/>
</dbReference>
<name>A0A9J6GD43_HAELO</name>
<dbReference type="GO" id="GO:0004222">
    <property type="term" value="F:metalloendopeptidase activity"/>
    <property type="evidence" value="ECO:0007669"/>
    <property type="project" value="InterPro"/>
</dbReference>
<evidence type="ECO:0000313" key="2">
    <source>
        <dbReference type="Proteomes" id="UP000821853"/>
    </source>
</evidence>
<sequence length="89" mass="10288">MDIPCSQPECRWYAHRINTRLDENVDPCDDFYGHVCGQRQYGPNAKPTFEAESIEKLMSCVDLNMRVEKYAPLSLGPQRQVPLPVLYEI</sequence>
<comment type="caution">
    <text evidence="1">The sequence shown here is derived from an EMBL/GenBank/DDBJ whole genome shotgun (WGS) entry which is preliminary data.</text>
</comment>
<evidence type="ECO:0008006" key="3">
    <source>
        <dbReference type="Google" id="ProtNLM"/>
    </source>
</evidence>
<proteinExistence type="predicted"/>
<evidence type="ECO:0000313" key="1">
    <source>
        <dbReference type="EMBL" id="KAH9372719.1"/>
    </source>
</evidence>
<accession>A0A9J6GD43</accession>
<dbReference type="Proteomes" id="UP000821853">
    <property type="component" value="Chromosome 4"/>
</dbReference>